<feature type="region of interest" description="Disordered" evidence="1">
    <location>
        <begin position="284"/>
        <end position="321"/>
    </location>
</feature>
<proteinExistence type="predicted"/>
<name>A0AAD8SQP4_LOLMU</name>
<gene>
    <name evidence="2" type="ORF">QYE76_049890</name>
</gene>
<dbReference type="AlphaFoldDB" id="A0AAD8SQP4"/>
<evidence type="ECO:0000313" key="3">
    <source>
        <dbReference type="Proteomes" id="UP001231189"/>
    </source>
</evidence>
<dbReference type="Gene3D" id="1.25.40.10">
    <property type="entry name" value="Tetratricopeptide repeat domain"/>
    <property type="match status" value="1"/>
</dbReference>
<comment type="caution">
    <text evidence="2">The sequence shown here is derived from an EMBL/GenBank/DDBJ whole genome shotgun (WGS) entry which is preliminary data.</text>
</comment>
<dbReference type="PANTHER" id="PTHR46224">
    <property type="entry name" value="ANKYRIN REPEAT FAMILY PROTEIN"/>
    <property type="match status" value="1"/>
</dbReference>
<dbReference type="SUPFAM" id="SSF48452">
    <property type="entry name" value="TPR-like"/>
    <property type="match status" value="1"/>
</dbReference>
<dbReference type="EMBL" id="JAUUTY010000003">
    <property type="protein sequence ID" value="KAK1661731.1"/>
    <property type="molecule type" value="Genomic_DNA"/>
</dbReference>
<dbReference type="PANTHER" id="PTHR46224:SF10">
    <property type="entry name" value="OS01G0189100 PROTEIN"/>
    <property type="match status" value="1"/>
</dbReference>
<sequence>MGLAAAASRKVFRIVALGTGGFATKALSRRKGRVSGGLPDYEFGWHNSLFLGTKGNVDILGSVRNQLLKTCFLCAILYAAEQDIRRWLAIEEPDRQPDIYFDYDTYVTQYETEIKALIGQVQSSVYRTREDRPRTALKIFLRDGVIAYSKSKEWPGGKIIKISDFQFHKDMMFEDFENIIASGGSVIGGFPVSPEFKDLQPDAIYEFSPPGVKRQSMGAHMVQFIGTGADGGREFLVFLNSKKRPRKDGVGKVYFDQIYNGVYTLKCRAPPPPSDETGLIVAGPDDNDGTLGSSGAAPDGSNMSSFFGAPDGNNTLSSTAPTKSLSQVRKCNRYDDDTISSSCTIKIDGWVLSAPTLLVEDIQTRTSASIVKIDGMLKQFKANLPPPPESLFCVATESLKESTGAKVDKYRLRKDDCLGHKVDSFFSHDDFSGFTFREIYSAGASAKKVACFHSLSDGKLLATGGHNMKLGRLPVEPAALREEVGMLFHSTSPNPNVPYWRTEGVISRAKIEDIKAMAIWHKESVTLYANMSLCKLLVGDGEGALSDALRCRLLRPDWAKACYRQAPAHMLLKEYEQARDALLDAQKLDLGMQKLRVNHGRLGNS</sequence>
<feature type="compositionally biased region" description="Polar residues" evidence="1">
    <location>
        <begin position="312"/>
        <end position="321"/>
    </location>
</feature>
<evidence type="ECO:0000313" key="2">
    <source>
        <dbReference type="EMBL" id="KAK1661731.1"/>
    </source>
</evidence>
<reference evidence="2" key="1">
    <citation type="submission" date="2023-07" db="EMBL/GenBank/DDBJ databases">
        <title>A chromosome-level genome assembly of Lolium multiflorum.</title>
        <authorList>
            <person name="Chen Y."/>
            <person name="Copetti D."/>
            <person name="Kolliker R."/>
            <person name="Studer B."/>
        </authorList>
    </citation>
    <scope>NUCLEOTIDE SEQUENCE</scope>
    <source>
        <strain evidence="2">02402/16</strain>
        <tissue evidence="2">Leaf</tissue>
    </source>
</reference>
<dbReference type="Proteomes" id="UP001231189">
    <property type="component" value="Unassembled WGS sequence"/>
</dbReference>
<dbReference type="InterPro" id="IPR051616">
    <property type="entry name" value="Cul2-RING_E3_ligase_SR"/>
</dbReference>
<dbReference type="InterPro" id="IPR011990">
    <property type="entry name" value="TPR-like_helical_dom_sf"/>
</dbReference>
<evidence type="ECO:0000256" key="1">
    <source>
        <dbReference type="SAM" id="MobiDB-lite"/>
    </source>
</evidence>
<organism evidence="2 3">
    <name type="scientific">Lolium multiflorum</name>
    <name type="common">Italian ryegrass</name>
    <name type="synonym">Lolium perenne subsp. multiflorum</name>
    <dbReference type="NCBI Taxonomy" id="4521"/>
    <lineage>
        <taxon>Eukaryota</taxon>
        <taxon>Viridiplantae</taxon>
        <taxon>Streptophyta</taxon>
        <taxon>Embryophyta</taxon>
        <taxon>Tracheophyta</taxon>
        <taxon>Spermatophyta</taxon>
        <taxon>Magnoliopsida</taxon>
        <taxon>Liliopsida</taxon>
        <taxon>Poales</taxon>
        <taxon>Poaceae</taxon>
        <taxon>BOP clade</taxon>
        <taxon>Pooideae</taxon>
        <taxon>Poodae</taxon>
        <taxon>Poeae</taxon>
        <taxon>Poeae Chloroplast Group 2 (Poeae type)</taxon>
        <taxon>Loliodinae</taxon>
        <taxon>Loliinae</taxon>
        <taxon>Lolium</taxon>
    </lineage>
</organism>
<protein>
    <submittedName>
        <fullName evidence="2">Uncharacterized protein</fullName>
    </submittedName>
</protein>
<keyword evidence="3" id="KW-1185">Reference proteome</keyword>
<accession>A0AAD8SQP4</accession>